<accession>A0A0F9CFM4</accession>
<dbReference type="GO" id="GO:0007155">
    <property type="term" value="P:cell adhesion"/>
    <property type="evidence" value="ECO:0007669"/>
    <property type="project" value="InterPro"/>
</dbReference>
<evidence type="ECO:0000256" key="1">
    <source>
        <dbReference type="ARBA" id="ARBA00022729"/>
    </source>
</evidence>
<dbReference type="AlphaFoldDB" id="A0A0F9CFM4"/>
<keyword evidence="1" id="KW-0732">Signal</keyword>
<gene>
    <name evidence="2" type="ORF">LCGC14_2672630</name>
</gene>
<reference evidence="2" key="1">
    <citation type="journal article" date="2015" name="Nature">
        <title>Complex archaea that bridge the gap between prokaryotes and eukaryotes.</title>
        <authorList>
            <person name="Spang A."/>
            <person name="Saw J.H."/>
            <person name="Jorgensen S.L."/>
            <person name="Zaremba-Niedzwiedzka K."/>
            <person name="Martijn J."/>
            <person name="Lind A.E."/>
            <person name="van Eijk R."/>
            <person name="Schleper C."/>
            <person name="Guy L."/>
            <person name="Ettema T.J."/>
        </authorList>
    </citation>
    <scope>NUCLEOTIDE SEQUENCE</scope>
</reference>
<protein>
    <submittedName>
        <fullName evidence="2">Uncharacterized protein</fullName>
    </submittedName>
</protein>
<dbReference type="GO" id="GO:0009289">
    <property type="term" value="C:pilus"/>
    <property type="evidence" value="ECO:0007669"/>
    <property type="project" value="InterPro"/>
</dbReference>
<organism evidence="2">
    <name type="scientific">marine sediment metagenome</name>
    <dbReference type="NCBI Taxonomy" id="412755"/>
    <lineage>
        <taxon>unclassified sequences</taxon>
        <taxon>metagenomes</taxon>
        <taxon>ecological metagenomes</taxon>
    </lineage>
</organism>
<proteinExistence type="predicted"/>
<name>A0A0F9CFM4_9ZZZZ</name>
<sequence>TGFFGINNEAINVVQGDSNDIAVTQQDGGHWFYNFDLQGSGNQITASQAGLLNEATLSLISGDENTIEVTQNGLFNAFTLNELVGSANEVVIDQDGNFNAVTALSMRGDDSSLEIEQAGDSNTASFAAVEGNDNDLAIDQEGDSNTFTSELFAGNDNQVSVAQQQDNNQVGADVLGANNELTVMQNGSMNETYLGTIGADNEFSSIQIGNQNSAHIANFNGDGNDVDLTQAGDMNTALIQSSYPDTSLTSNDNDININQLGSTNEATITFASVIDSNNNTVDFVQSGDLNAIDLVMEGSNHSIDIAQQGDMNMVAGIDGGAFVVGGDNINFERNDDDFERYLRDPQPDDAGGFLRSHLRGRAPFGEPFFQHFSISRVTGFLPQFRSHRSGRSRCGGGLLLNPHDETGSLDFSPGGSPAAGVRFAAKVNLHIV</sequence>
<dbReference type="InterPro" id="IPR009742">
    <property type="entry name" value="Curlin_rpt"/>
</dbReference>
<comment type="caution">
    <text evidence="2">The sequence shown here is derived from an EMBL/GenBank/DDBJ whole genome shotgun (WGS) entry which is preliminary data.</text>
</comment>
<feature type="non-terminal residue" evidence="2">
    <location>
        <position position="1"/>
    </location>
</feature>
<evidence type="ECO:0000313" key="2">
    <source>
        <dbReference type="EMBL" id="KKK95456.1"/>
    </source>
</evidence>
<dbReference type="EMBL" id="LAZR01046902">
    <property type="protein sequence ID" value="KKK95456.1"/>
    <property type="molecule type" value="Genomic_DNA"/>
</dbReference>
<dbReference type="Pfam" id="PF07012">
    <property type="entry name" value="Curlin_rpt"/>
    <property type="match status" value="3"/>
</dbReference>